<dbReference type="HAMAP" id="MF_01486">
    <property type="entry name" value="RecC"/>
    <property type="match status" value="1"/>
</dbReference>
<protein>
    <recommendedName>
        <fullName evidence="10">RecBCD enzyme subunit RecC</fullName>
    </recommendedName>
    <alternativeName>
        <fullName evidence="10">Exonuclease V subunit RecC</fullName>
        <shortName evidence="10">ExoV subunit RecC</shortName>
    </alternativeName>
    <alternativeName>
        <fullName evidence="10">Helicase/nuclease RecBCD subunit RecC</fullName>
    </alternativeName>
</protein>
<keyword evidence="13" id="KW-1185">Reference proteome</keyword>
<dbReference type="OrthoDB" id="9762834at2"/>
<keyword evidence="7 10" id="KW-0067">ATP-binding</keyword>
<evidence type="ECO:0000256" key="4">
    <source>
        <dbReference type="ARBA" id="ARBA00022801"/>
    </source>
</evidence>
<dbReference type="Gene3D" id="1.10.10.160">
    <property type="match status" value="1"/>
</dbReference>
<dbReference type="GO" id="GO:0008854">
    <property type="term" value="F:exodeoxyribonuclease V activity"/>
    <property type="evidence" value="ECO:0007669"/>
    <property type="project" value="InterPro"/>
</dbReference>
<dbReference type="Gene3D" id="3.40.50.10930">
    <property type="match status" value="1"/>
</dbReference>
<keyword evidence="9 10" id="KW-0234">DNA repair</keyword>
<accession>A0A160N292</accession>
<dbReference type="SUPFAM" id="SSF52980">
    <property type="entry name" value="Restriction endonuclease-like"/>
    <property type="match status" value="1"/>
</dbReference>
<keyword evidence="3 10" id="KW-0227">DNA damage</keyword>
<evidence type="ECO:0000259" key="11">
    <source>
        <dbReference type="Pfam" id="PF17946"/>
    </source>
</evidence>
<evidence type="ECO:0000256" key="1">
    <source>
        <dbReference type="ARBA" id="ARBA00022722"/>
    </source>
</evidence>
<dbReference type="PANTHER" id="PTHR30591">
    <property type="entry name" value="RECBCD ENZYME SUBUNIT RECC"/>
    <property type="match status" value="1"/>
</dbReference>
<dbReference type="NCBIfam" id="TIGR01450">
    <property type="entry name" value="recC"/>
    <property type="match status" value="1"/>
</dbReference>
<comment type="subunit">
    <text evidence="10">Heterotrimer of RecB, RecC and RecD. All subunits contribute to DNA-binding.</text>
</comment>
<gene>
    <name evidence="10" type="primary">recC</name>
    <name evidence="12" type="ORF">ATSB10_24460</name>
</gene>
<reference evidence="12 13" key="1">
    <citation type="submission" date="2016-02" db="EMBL/GenBank/DDBJ databases">
        <title>Complete genome sequencing and analysis of ATSB10, Dyella thiooxydans isolated from rhizosphere soil of sunflower (Helianthus annuus L.).</title>
        <authorList>
            <person name="Lee Y."/>
            <person name="Hwangbo K."/>
            <person name="Chung H."/>
            <person name="Yoo J."/>
            <person name="Kim K.Y."/>
            <person name="Sa T.M."/>
            <person name="Um Y."/>
            <person name="Madhaiyan M."/>
        </authorList>
    </citation>
    <scope>NUCLEOTIDE SEQUENCE [LARGE SCALE GENOMIC DNA]</scope>
    <source>
        <strain evidence="12 13">ATSB10</strain>
    </source>
</reference>
<evidence type="ECO:0000256" key="2">
    <source>
        <dbReference type="ARBA" id="ARBA00022741"/>
    </source>
</evidence>
<dbReference type="GO" id="GO:0003678">
    <property type="term" value="F:DNA helicase activity"/>
    <property type="evidence" value="ECO:0007669"/>
    <property type="project" value="UniProtKB-UniRule"/>
</dbReference>
<evidence type="ECO:0000256" key="9">
    <source>
        <dbReference type="ARBA" id="ARBA00023204"/>
    </source>
</evidence>
<evidence type="ECO:0000313" key="12">
    <source>
        <dbReference type="EMBL" id="AND69900.1"/>
    </source>
</evidence>
<name>A0A160N292_9GAMM</name>
<dbReference type="Gene3D" id="3.40.50.300">
    <property type="entry name" value="P-loop containing nucleotide triphosphate hydrolases"/>
    <property type="match status" value="2"/>
</dbReference>
<dbReference type="EMBL" id="CP014841">
    <property type="protein sequence ID" value="AND69900.1"/>
    <property type="molecule type" value="Genomic_DNA"/>
</dbReference>
<dbReference type="Proteomes" id="UP000077255">
    <property type="component" value="Chromosome"/>
</dbReference>
<comment type="function">
    <text evidence="10">A helicase/nuclease that prepares dsDNA breaks (DSB) for recombinational DNA repair. Binds to DSBs and unwinds DNA via a highly rapid and processive ATP-dependent bidirectional helicase activity. Unwinds dsDNA until it encounters a Chi (crossover hotspot instigator) sequence from the 3' direction. Cuts ssDNA a few nucleotides 3' to the Chi site. The properties and activities of the enzyme are changed at Chi. The Chi-altered holoenzyme produces a long 3'-ssDNA overhang and facilitates RecA-binding to the ssDNA for homologous DNA recombination and repair. Holoenzyme degrades any linearized DNA that is unable to undergo homologous recombination. In the holoenzyme this subunit recognizes the wild-type Chi sequence, and when added to isolated RecB increases its ATP-dependent helicase processivity.</text>
</comment>
<dbReference type="GO" id="GO:0005524">
    <property type="term" value="F:ATP binding"/>
    <property type="evidence" value="ECO:0007669"/>
    <property type="project" value="UniProtKB-UniRule"/>
</dbReference>
<dbReference type="PIRSF" id="PIRSF000980">
    <property type="entry name" value="RecC"/>
    <property type="match status" value="1"/>
</dbReference>
<dbReference type="GO" id="GO:0000724">
    <property type="term" value="P:double-strand break repair via homologous recombination"/>
    <property type="evidence" value="ECO:0007669"/>
    <property type="project" value="UniProtKB-UniRule"/>
</dbReference>
<dbReference type="InterPro" id="IPR006697">
    <property type="entry name" value="RecC"/>
</dbReference>
<evidence type="ECO:0000313" key="13">
    <source>
        <dbReference type="Proteomes" id="UP000077255"/>
    </source>
</evidence>
<dbReference type="KEGG" id="dtx:ATSB10_24460"/>
<dbReference type="InterPro" id="IPR013986">
    <property type="entry name" value="DExx_box_DNA_helicase_dom_sf"/>
</dbReference>
<keyword evidence="4 10" id="KW-0378">Hydrolase</keyword>
<evidence type="ECO:0000256" key="8">
    <source>
        <dbReference type="ARBA" id="ARBA00023125"/>
    </source>
</evidence>
<evidence type="ECO:0000256" key="10">
    <source>
        <dbReference type="HAMAP-Rule" id="MF_01486"/>
    </source>
</evidence>
<dbReference type="Pfam" id="PF04257">
    <property type="entry name" value="Exonuc_V_gamma"/>
    <property type="match status" value="1"/>
</dbReference>
<feature type="domain" description="RecC C-terminal" evidence="11">
    <location>
        <begin position="836"/>
        <end position="1090"/>
    </location>
</feature>
<dbReference type="InterPro" id="IPR041500">
    <property type="entry name" value="RecC_C"/>
</dbReference>
<evidence type="ECO:0000256" key="5">
    <source>
        <dbReference type="ARBA" id="ARBA00022806"/>
    </source>
</evidence>
<proteinExistence type="inferred from homology"/>
<dbReference type="GO" id="GO:0003677">
    <property type="term" value="F:DNA binding"/>
    <property type="evidence" value="ECO:0007669"/>
    <property type="project" value="UniProtKB-UniRule"/>
</dbReference>
<dbReference type="PATRIC" id="fig|445710.3.peg.2440"/>
<keyword evidence="8 10" id="KW-0238">DNA-binding</keyword>
<comment type="similarity">
    <text evidence="10">Belongs to the RecC family.</text>
</comment>
<comment type="miscellaneous">
    <text evidence="10">In the RecBCD complex, RecB has a slow 3'-5' helicase, an exonuclease activity and loads RecA onto ssDNA, RecD has a fast 5'-3' helicase activity, while RecC stimulates the ATPase and processivity of the RecB helicase and contributes to recognition of the Chi site.</text>
</comment>
<evidence type="ECO:0000256" key="3">
    <source>
        <dbReference type="ARBA" id="ARBA00022763"/>
    </source>
</evidence>
<dbReference type="STRING" id="445710.ATSB10_24460"/>
<evidence type="ECO:0000256" key="6">
    <source>
        <dbReference type="ARBA" id="ARBA00022839"/>
    </source>
</evidence>
<dbReference type="GO" id="GO:0009338">
    <property type="term" value="C:exodeoxyribonuclease V complex"/>
    <property type="evidence" value="ECO:0007669"/>
    <property type="project" value="InterPro"/>
</dbReference>
<organism evidence="12 13">
    <name type="scientific">Dyella thiooxydans</name>
    <dbReference type="NCBI Taxonomy" id="445710"/>
    <lineage>
        <taxon>Bacteria</taxon>
        <taxon>Pseudomonadati</taxon>
        <taxon>Pseudomonadota</taxon>
        <taxon>Gammaproteobacteria</taxon>
        <taxon>Lysobacterales</taxon>
        <taxon>Rhodanobacteraceae</taxon>
        <taxon>Dyella</taxon>
    </lineage>
</organism>
<dbReference type="Pfam" id="PF17946">
    <property type="entry name" value="RecC_C"/>
    <property type="match status" value="1"/>
</dbReference>
<keyword evidence="1 10" id="KW-0540">Nuclease</keyword>
<dbReference type="RefSeq" id="WP_063673022.1">
    <property type="nucleotide sequence ID" value="NZ_CP014841.1"/>
</dbReference>
<dbReference type="PANTHER" id="PTHR30591:SF1">
    <property type="entry name" value="RECBCD ENZYME SUBUNIT RECC"/>
    <property type="match status" value="1"/>
</dbReference>
<dbReference type="AlphaFoldDB" id="A0A160N292"/>
<keyword evidence="2 10" id="KW-0547">Nucleotide-binding</keyword>
<evidence type="ECO:0000256" key="7">
    <source>
        <dbReference type="ARBA" id="ARBA00022840"/>
    </source>
</evidence>
<sequence length="1156" mass="127747">MRPAPTDDFHRGLVIYRASRLEALLDPLLTLLDSAPPAHVLAPQTVIAAHPGMRHWLAGALARKRGTGGIVANLRISLPSSWLDELALTVLGSGAVALTPYRRDRLRWRIHEHLPDIDYARVQAYLAGGDAARRRYQLADRLARLYTQYLVYRPDWLDAWEHGRDDLPEPTFMAPLWRQLRAEIGLPHRGERVQALVRELARDPARHASDEPLHLFGISHLAPAELALLGAVSQLRPVVLYVPDPCREFWAGLRGEREQLREVAARTDFSAASEQHFLQMGHPLLAAWGRMGQHFMLNLQRFDDAIAMDVRHWQDEAPPPGERDGLLQRLQESLRALDPASIAPLQGGTDAALADRSLRVHLCHTRLRELEVLRDALLAELAARPDLKPSDIVVMAPDIAAYVPLLPAVFGEAGRHHGPLPYHLADVAVARTHPLLDAFSRLLAVPESRLTAPELLDLMQVPEVARALGLGEGDVDTLARWLRQGRVAWALDGAFREGFGVPGIDEHTFAWGMDRLLAGYVLGDADTGDTGWSLPDGELWPVEGVHGPQAAILGALDRLLLALAELHRDAAEPRTASAWAARLERLLDTLFRIDPRDRDAVDALSLLRRFLQATRVETADCGLDPLLEFPVVREVLRERLAAAPERQRFLLGGVTFCGMVPQRAIPFRVIAVLGLNDGEFPRSVGDAGLDLMQHHRRLGDRDVRSDDRYLFLETVMAAREVLHLSYIGEGVRDGKPRNPAAPLAELLQCLDDQAGLRGVDADADDKAPVPGTPRTIHRPWRIKHPLQPFDRRYFDGRDPRLFTFDGGSAGMVRGEPIAPFLERTADAPTADDETGVIALREVQAYFRDPARQLLAQRLHVRLDALEDDRLQADEPLQPGFSALDQVGRRLLLDALGEGRFELPEQAPAWLRLSGLLPGGRLGLAAWIAERDAVNALLATARAHPLFAGALPQRQPRALALTVGEHTVEGALDRVFVTGDALWLFEAWPGKKPESLTFRERVPLFLDWALLRLAANPATAVRVAVFTADDKTDLGAPFNAWDEAMLAADPASAQAMREALAARVAGLLEIWRQAQQQPLPYFPRTSWAALDDKPEAARQAWEGGFNTGERDYAPGYARLLAGETNFADGQPQHAELQALAARLARLIDPATLAEVTA</sequence>
<keyword evidence="6 10" id="KW-0269">Exonuclease</keyword>
<keyword evidence="5 10" id="KW-0347">Helicase</keyword>
<dbReference type="SUPFAM" id="SSF52540">
    <property type="entry name" value="P-loop containing nucleoside triphosphate hydrolases"/>
    <property type="match status" value="2"/>
</dbReference>
<dbReference type="InterPro" id="IPR027417">
    <property type="entry name" value="P-loop_NTPase"/>
</dbReference>
<dbReference type="InterPro" id="IPR011335">
    <property type="entry name" value="Restrct_endonuc-II-like"/>
</dbReference>